<proteinExistence type="predicted"/>
<protein>
    <submittedName>
        <fullName evidence="1">Uncharacterized protein</fullName>
    </submittedName>
</protein>
<dbReference type="Proteomes" id="UP001152797">
    <property type="component" value="Unassembled WGS sequence"/>
</dbReference>
<dbReference type="EMBL" id="CAMXCT020001025">
    <property type="protein sequence ID" value="CAL1139255.1"/>
    <property type="molecule type" value="Genomic_DNA"/>
</dbReference>
<dbReference type="EMBL" id="CAMXCT010001025">
    <property type="protein sequence ID" value="CAI3985880.1"/>
    <property type="molecule type" value="Genomic_DNA"/>
</dbReference>
<dbReference type="EMBL" id="CAMXCT030001025">
    <property type="protein sequence ID" value="CAL4773192.1"/>
    <property type="molecule type" value="Genomic_DNA"/>
</dbReference>
<feature type="non-terminal residue" evidence="1">
    <location>
        <position position="150"/>
    </location>
</feature>
<dbReference type="AlphaFoldDB" id="A0A9P1FT43"/>
<evidence type="ECO:0000313" key="3">
    <source>
        <dbReference type="Proteomes" id="UP001152797"/>
    </source>
</evidence>
<evidence type="ECO:0000313" key="1">
    <source>
        <dbReference type="EMBL" id="CAI3985880.1"/>
    </source>
</evidence>
<reference evidence="1" key="1">
    <citation type="submission" date="2022-10" db="EMBL/GenBank/DDBJ databases">
        <authorList>
            <person name="Chen Y."/>
            <person name="Dougan E. K."/>
            <person name="Chan C."/>
            <person name="Rhodes N."/>
            <person name="Thang M."/>
        </authorList>
    </citation>
    <scope>NUCLEOTIDE SEQUENCE</scope>
</reference>
<comment type="caution">
    <text evidence="1">The sequence shown here is derived from an EMBL/GenBank/DDBJ whole genome shotgun (WGS) entry which is preliminary data.</text>
</comment>
<sequence>MALNFWCAGSSFIPLKLLERTPSQSQRAIVRRLSGLLLADGPTDPFQVLGSGRRFPQLLARLGELSQCITKLGVGAGPYEKIYRGHDVPMDSSLFAELEPYKSLDASRLKVVGEGAFDATPFLGPELAMAYRYPDSLLREYIPKPYEYPK</sequence>
<name>A0A9P1FT43_9DINO</name>
<gene>
    <name evidence="1" type="ORF">C1SCF055_LOCUS13273</name>
</gene>
<evidence type="ECO:0000313" key="2">
    <source>
        <dbReference type="EMBL" id="CAL4773192.1"/>
    </source>
</evidence>
<keyword evidence="3" id="KW-1185">Reference proteome</keyword>
<organism evidence="1">
    <name type="scientific">Cladocopium goreaui</name>
    <dbReference type="NCBI Taxonomy" id="2562237"/>
    <lineage>
        <taxon>Eukaryota</taxon>
        <taxon>Sar</taxon>
        <taxon>Alveolata</taxon>
        <taxon>Dinophyceae</taxon>
        <taxon>Suessiales</taxon>
        <taxon>Symbiodiniaceae</taxon>
        <taxon>Cladocopium</taxon>
    </lineage>
</organism>
<accession>A0A9P1FT43</accession>
<reference evidence="2 3" key="2">
    <citation type="submission" date="2024-05" db="EMBL/GenBank/DDBJ databases">
        <authorList>
            <person name="Chen Y."/>
            <person name="Shah S."/>
            <person name="Dougan E. K."/>
            <person name="Thang M."/>
            <person name="Chan C."/>
        </authorList>
    </citation>
    <scope>NUCLEOTIDE SEQUENCE [LARGE SCALE GENOMIC DNA]</scope>
</reference>